<evidence type="ECO:0000256" key="3">
    <source>
        <dbReference type="ARBA" id="ARBA00023163"/>
    </source>
</evidence>
<dbReference type="RefSeq" id="WP_344987461.1">
    <property type="nucleotide sequence ID" value="NZ_BAAAXV010000001.1"/>
</dbReference>
<evidence type="ECO:0000313" key="6">
    <source>
        <dbReference type="EMBL" id="MFB9628459.1"/>
    </source>
</evidence>
<organism evidence="6 7">
    <name type="scientific">Nonomuraea helvata</name>
    <dbReference type="NCBI Taxonomy" id="37484"/>
    <lineage>
        <taxon>Bacteria</taxon>
        <taxon>Bacillati</taxon>
        <taxon>Actinomycetota</taxon>
        <taxon>Actinomycetes</taxon>
        <taxon>Streptosporangiales</taxon>
        <taxon>Streptosporangiaceae</taxon>
        <taxon>Nonomuraea</taxon>
    </lineage>
</organism>
<feature type="domain" description="Transcription regulator AsnC/Lrp ligand binding" evidence="4">
    <location>
        <begin position="244"/>
        <end position="313"/>
    </location>
</feature>
<keyword evidence="2" id="KW-0238">DNA-binding</keyword>
<protein>
    <submittedName>
        <fullName evidence="6">Lrp/AsnC family transcriptional regulator</fullName>
    </submittedName>
</protein>
<dbReference type="Pfam" id="PF13412">
    <property type="entry name" value="HTH_24"/>
    <property type="match status" value="1"/>
</dbReference>
<proteinExistence type="predicted"/>
<name>A0ABV5SA24_9ACTN</name>
<dbReference type="InterPro" id="IPR019887">
    <property type="entry name" value="Tscrpt_reg_AsnC/Lrp_C"/>
</dbReference>
<feature type="domain" description="HTH asnC-type" evidence="5">
    <location>
        <begin position="7"/>
        <end position="47"/>
    </location>
</feature>
<dbReference type="SUPFAM" id="SSF54909">
    <property type="entry name" value="Dimeric alpha+beta barrel"/>
    <property type="match status" value="1"/>
</dbReference>
<evidence type="ECO:0000313" key="7">
    <source>
        <dbReference type="Proteomes" id="UP001589532"/>
    </source>
</evidence>
<dbReference type="Gene3D" id="3.30.70.920">
    <property type="match status" value="1"/>
</dbReference>
<dbReference type="InterPro" id="IPR019888">
    <property type="entry name" value="Tscrpt_reg_AsnC-like"/>
</dbReference>
<keyword evidence="7" id="KW-1185">Reference proteome</keyword>
<evidence type="ECO:0000259" key="5">
    <source>
        <dbReference type="Pfam" id="PF13404"/>
    </source>
</evidence>
<dbReference type="SUPFAM" id="SSF46785">
    <property type="entry name" value="Winged helix' DNA-binding domain"/>
    <property type="match status" value="2"/>
</dbReference>
<evidence type="ECO:0000256" key="2">
    <source>
        <dbReference type="ARBA" id="ARBA00023125"/>
    </source>
</evidence>
<dbReference type="Pfam" id="PF01037">
    <property type="entry name" value="AsnC_trans_reg"/>
    <property type="match status" value="1"/>
</dbReference>
<dbReference type="Proteomes" id="UP001589532">
    <property type="component" value="Unassembled WGS sequence"/>
</dbReference>
<dbReference type="Pfam" id="PF13404">
    <property type="entry name" value="HTH_AsnC-type"/>
    <property type="match status" value="1"/>
</dbReference>
<dbReference type="InterPro" id="IPR036388">
    <property type="entry name" value="WH-like_DNA-bd_sf"/>
</dbReference>
<dbReference type="Gene3D" id="1.10.10.10">
    <property type="entry name" value="Winged helix-like DNA-binding domain superfamily/Winged helix DNA-binding domain"/>
    <property type="match status" value="2"/>
</dbReference>
<sequence length="319" mass="35088">MRSDSFDDLDRQLAHTLQINPRAPFSRIAAVLGVSDQTVARRYTRLRSSGTLHVRGLTDPYLHASAPWFLRVRCAPIAATSIADALARRDDTAWVRLTSGGTEIVCMVTSHTGTSESLLLDLLPRTPRVEGVTAHYLLRTFSRGLHRMIADHSGLTPDQIRSLQPDDTMHISRPRALDDLDRLLLQALADDGRTGLAELVAITRWSRDAVRRRLTELTQSGTLYFDIDVDHRLFPAIAAWTVLWLSVEPAALDIVGNALAGHSEVAYAAATTGPTNIYASVACSNAPALYDYLTCKIAPLPGIRHLETGPVLRNIKSNR</sequence>
<gene>
    <name evidence="6" type="ORF">ACFFSA_35715</name>
</gene>
<keyword evidence="1" id="KW-0805">Transcription regulation</keyword>
<dbReference type="SMART" id="SM00344">
    <property type="entry name" value="HTH_ASNC"/>
    <property type="match status" value="1"/>
</dbReference>
<dbReference type="PANTHER" id="PTHR30154">
    <property type="entry name" value="LEUCINE-RESPONSIVE REGULATORY PROTEIN"/>
    <property type="match status" value="1"/>
</dbReference>
<comment type="caution">
    <text evidence="6">The sequence shown here is derived from an EMBL/GenBank/DDBJ whole genome shotgun (WGS) entry which is preliminary data.</text>
</comment>
<dbReference type="InterPro" id="IPR011008">
    <property type="entry name" value="Dimeric_a/b-barrel"/>
</dbReference>
<accession>A0ABV5SA24</accession>
<evidence type="ECO:0000256" key="1">
    <source>
        <dbReference type="ARBA" id="ARBA00023015"/>
    </source>
</evidence>
<evidence type="ECO:0000259" key="4">
    <source>
        <dbReference type="Pfam" id="PF01037"/>
    </source>
</evidence>
<dbReference type="PANTHER" id="PTHR30154:SF34">
    <property type="entry name" value="TRANSCRIPTIONAL REGULATOR AZLB"/>
    <property type="match status" value="1"/>
</dbReference>
<reference evidence="6 7" key="1">
    <citation type="submission" date="2024-09" db="EMBL/GenBank/DDBJ databases">
        <authorList>
            <person name="Sun Q."/>
            <person name="Mori K."/>
        </authorList>
    </citation>
    <scope>NUCLEOTIDE SEQUENCE [LARGE SCALE GENOMIC DNA]</scope>
    <source>
        <strain evidence="6 7">JCM 3143</strain>
    </source>
</reference>
<dbReference type="InterPro" id="IPR000485">
    <property type="entry name" value="AsnC-type_HTH_dom"/>
</dbReference>
<dbReference type="InterPro" id="IPR036390">
    <property type="entry name" value="WH_DNA-bd_sf"/>
</dbReference>
<dbReference type="EMBL" id="JBHMBW010000045">
    <property type="protein sequence ID" value="MFB9628459.1"/>
    <property type="molecule type" value="Genomic_DNA"/>
</dbReference>
<keyword evidence="3" id="KW-0804">Transcription</keyword>
<dbReference type="PRINTS" id="PR00033">
    <property type="entry name" value="HTHASNC"/>
</dbReference>